<evidence type="ECO:0008006" key="4">
    <source>
        <dbReference type="Google" id="ProtNLM"/>
    </source>
</evidence>
<evidence type="ECO:0000313" key="2">
    <source>
        <dbReference type="EMBL" id="TMW55308.1"/>
    </source>
</evidence>
<dbReference type="Gene3D" id="1.20.1020.10">
    <property type="entry name" value="TAZ domain"/>
    <property type="match status" value="1"/>
</dbReference>
<sequence length="241" mass="25356">MTSSRNEIVYPDSLRARLHALMPPFSAPPPPSAVSVASAAAAAATSASAPPSRKRTIDAMSPLVSPLLSYTASTSSTTGLDAFRIGPNSVNVTNGSAHAHASESLRSRPAPSATYPARAPTSTSASASTEKIRSVVRGLEHVARCDPVTGCGNPLCVSTRTFMQKVKTHLVAMSSKPNHVAAKCGACQLWLSIVKAHSNICMEANCSIPLCATTHSEQTSAESSTKRRRGEMEQLAFRQRL</sequence>
<dbReference type="AlphaFoldDB" id="A0A8K1C2L7"/>
<gene>
    <name evidence="2" type="ORF">Poli38472_013199</name>
</gene>
<reference evidence="2" key="1">
    <citation type="submission" date="2019-03" db="EMBL/GenBank/DDBJ databases">
        <title>Long read genome sequence of the mycoparasitic Pythium oligandrum ATCC 38472 isolated from sugarbeet rhizosphere.</title>
        <authorList>
            <person name="Gaulin E."/>
        </authorList>
    </citation>
    <scope>NUCLEOTIDE SEQUENCE</scope>
    <source>
        <strain evidence="2">ATCC 38472_TT</strain>
    </source>
</reference>
<name>A0A8K1C2L7_PYTOL</name>
<dbReference type="OrthoDB" id="168290at2759"/>
<protein>
    <recommendedName>
        <fullName evidence="4">TAZ-type domain-containing protein</fullName>
    </recommendedName>
</protein>
<dbReference type="InterPro" id="IPR035898">
    <property type="entry name" value="TAZ_dom_sf"/>
</dbReference>
<feature type="region of interest" description="Disordered" evidence="1">
    <location>
        <begin position="217"/>
        <end position="241"/>
    </location>
</feature>
<keyword evidence="3" id="KW-1185">Reference proteome</keyword>
<comment type="caution">
    <text evidence="2">The sequence shown here is derived from an EMBL/GenBank/DDBJ whole genome shotgun (WGS) entry which is preliminary data.</text>
</comment>
<proteinExistence type="predicted"/>
<feature type="compositionally biased region" description="Low complexity" evidence="1">
    <location>
        <begin position="107"/>
        <end position="129"/>
    </location>
</feature>
<dbReference type="SUPFAM" id="SSF57933">
    <property type="entry name" value="TAZ domain"/>
    <property type="match status" value="1"/>
</dbReference>
<dbReference type="EMBL" id="SPLM01000148">
    <property type="protein sequence ID" value="TMW55308.1"/>
    <property type="molecule type" value="Genomic_DNA"/>
</dbReference>
<dbReference type="Proteomes" id="UP000794436">
    <property type="component" value="Unassembled WGS sequence"/>
</dbReference>
<feature type="region of interest" description="Disordered" evidence="1">
    <location>
        <begin position="94"/>
        <end position="129"/>
    </location>
</feature>
<accession>A0A8K1C2L7</accession>
<evidence type="ECO:0000256" key="1">
    <source>
        <dbReference type="SAM" id="MobiDB-lite"/>
    </source>
</evidence>
<evidence type="ECO:0000313" key="3">
    <source>
        <dbReference type="Proteomes" id="UP000794436"/>
    </source>
</evidence>
<organism evidence="2 3">
    <name type="scientific">Pythium oligandrum</name>
    <name type="common">Mycoparasitic fungus</name>
    <dbReference type="NCBI Taxonomy" id="41045"/>
    <lineage>
        <taxon>Eukaryota</taxon>
        <taxon>Sar</taxon>
        <taxon>Stramenopiles</taxon>
        <taxon>Oomycota</taxon>
        <taxon>Peronosporomycetes</taxon>
        <taxon>Pythiales</taxon>
        <taxon>Pythiaceae</taxon>
        <taxon>Pythium</taxon>
    </lineage>
</organism>